<name>A0A482ZCX1_9ARAC</name>
<keyword evidence="1" id="KW-0732">Signal</keyword>
<organism evidence="2">
    <name type="scientific">Selenotholus foelschei</name>
    <dbReference type="NCBI Taxonomy" id="1905327"/>
    <lineage>
        <taxon>Eukaryota</taxon>
        <taxon>Metazoa</taxon>
        <taxon>Ecdysozoa</taxon>
        <taxon>Arthropoda</taxon>
        <taxon>Chelicerata</taxon>
        <taxon>Arachnida</taxon>
        <taxon>Araneae</taxon>
        <taxon>Mygalomorphae</taxon>
        <taxon>Avicularoidea</taxon>
        <taxon>Theraphosidae</taxon>
        <taxon>Selenotholus</taxon>
    </lineage>
</organism>
<sequence>MKALLVLTAIFVLVEHVTAFTFCDEKDCGENSYCCEMKCEEYQPEGEPCYHARFYCILCEPGLICKNYRCTKETTGNPVVIYSRDTSYLSKLWRTCSGESCCERPYKTR</sequence>
<evidence type="ECO:0000256" key="1">
    <source>
        <dbReference type="SAM" id="SignalP"/>
    </source>
</evidence>
<feature type="chain" id="PRO_5019855606" evidence="1">
    <location>
        <begin position="20"/>
        <end position="109"/>
    </location>
</feature>
<feature type="signal peptide" evidence="1">
    <location>
        <begin position="1"/>
        <end position="19"/>
    </location>
</feature>
<protein>
    <submittedName>
        <fullName evidence="2">U38-Theraphotoxin-Sfo1a_1</fullName>
    </submittedName>
</protein>
<reference evidence="2" key="2">
    <citation type="submission" date="2019-04" db="EMBL/GenBank/DDBJ databases">
        <title>Unravelling the molecular evolution of spider venoms.</title>
        <authorList>
            <person name="Pineda S."/>
        </authorList>
    </citation>
    <scope>NUCLEOTIDE SEQUENCE</scope>
</reference>
<evidence type="ECO:0000313" key="2">
    <source>
        <dbReference type="EMBL" id="SMD29700.1"/>
    </source>
</evidence>
<dbReference type="AlphaFoldDB" id="A0A482ZCX1"/>
<accession>A0A482ZCX1</accession>
<dbReference type="EMBL" id="HAGO01000012">
    <property type="protein sequence ID" value="SMD29700.1"/>
    <property type="molecule type" value="Transcribed_RNA"/>
</dbReference>
<proteinExistence type="predicted"/>
<reference evidence="2" key="1">
    <citation type="submission" date="2017-03" db="EMBL/GenBank/DDBJ databases">
        <authorList>
            <person name="QRISCLOUD D."/>
        </authorList>
    </citation>
    <scope>NUCLEOTIDE SEQUENCE</scope>
</reference>